<sequence>MQYHQLINELNALYHQYQSNSQMYSQQISEIKQEITGIETQKISQEHLKSEQISILNKKLKDLNLTMLKEEGEQALVQRARQEISEIQFLIQKQREDFERTKVDLELQKQNILIEMQNNAEKSNMDVERLMIMIQEKEMLGTELSRRDSQ</sequence>
<evidence type="ECO:0000256" key="1">
    <source>
        <dbReference type="SAM" id="Coils"/>
    </source>
</evidence>
<keyword evidence="1" id="KW-0175">Coiled coil</keyword>
<dbReference type="AlphaFoldDB" id="A0AA86P4J2"/>
<evidence type="ECO:0000313" key="2">
    <source>
        <dbReference type="EMBL" id="CAI9932122.1"/>
    </source>
</evidence>
<reference evidence="2" key="1">
    <citation type="submission" date="2023-06" db="EMBL/GenBank/DDBJ databases">
        <authorList>
            <person name="Kurt Z."/>
        </authorList>
    </citation>
    <scope>NUCLEOTIDE SEQUENCE</scope>
</reference>
<organism evidence="2">
    <name type="scientific">Hexamita inflata</name>
    <dbReference type="NCBI Taxonomy" id="28002"/>
    <lineage>
        <taxon>Eukaryota</taxon>
        <taxon>Metamonada</taxon>
        <taxon>Diplomonadida</taxon>
        <taxon>Hexamitidae</taxon>
        <taxon>Hexamitinae</taxon>
        <taxon>Hexamita</taxon>
    </lineage>
</organism>
<dbReference type="Proteomes" id="UP001642409">
    <property type="component" value="Unassembled WGS sequence"/>
</dbReference>
<comment type="caution">
    <text evidence="2">The sequence shown here is derived from an EMBL/GenBank/DDBJ whole genome shotgun (WGS) entry which is preliminary data.</text>
</comment>
<name>A0AA86P4J2_9EUKA</name>
<evidence type="ECO:0000313" key="4">
    <source>
        <dbReference type="Proteomes" id="UP001642409"/>
    </source>
</evidence>
<accession>A0AA86P4J2</accession>
<reference evidence="3 4" key="2">
    <citation type="submission" date="2024-07" db="EMBL/GenBank/DDBJ databases">
        <authorList>
            <person name="Akdeniz Z."/>
        </authorList>
    </citation>
    <scope>NUCLEOTIDE SEQUENCE [LARGE SCALE GENOMIC DNA]</scope>
</reference>
<proteinExistence type="predicted"/>
<dbReference type="EMBL" id="CATOUU010000508">
    <property type="protein sequence ID" value="CAI9932122.1"/>
    <property type="molecule type" value="Genomic_DNA"/>
</dbReference>
<keyword evidence="4" id="KW-1185">Reference proteome</keyword>
<gene>
    <name evidence="2" type="ORF">HINF_LOCUS19767</name>
    <name evidence="3" type="ORF">HINF_LOCUS72862</name>
</gene>
<protein>
    <submittedName>
        <fullName evidence="2">Uncharacterized protein</fullName>
    </submittedName>
</protein>
<feature type="coiled-coil region" evidence="1">
    <location>
        <begin position="77"/>
        <end position="115"/>
    </location>
</feature>
<dbReference type="EMBL" id="CAXDID020000585">
    <property type="protein sequence ID" value="CAL6104607.1"/>
    <property type="molecule type" value="Genomic_DNA"/>
</dbReference>
<evidence type="ECO:0000313" key="3">
    <source>
        <dbReference type="EMBL" id="CAL6104607.1"/>
    </source>
</evidence>